<keyword evidence="2" id="KW-1185">Reference proteome</keyword>
<dbReference type="GO" id="GO:0006302">
    <property type="term" value="P:double-strand break repair"/>
    <property type="evidence" value="ECO:0007669"/>
    <property type="project" value="InterPro"/>
</dbReference>
<dbReference type="SUPFAM" id="SSF55874">
    <property type="entry name" value="ATPase domain of HSP90 chaperone/DNA topoisomerase II/histidine kinase"/>
    <property type="match status" value="1"/>
</dbReference>
<reference evidence="1" key="2">
    <citation type="submission" date="2025-08" db="UniProtKB">
        <authorList>
            <consortium name="Ensembl"/>
        </authorList>
    </citation>
    <scope>IDENTIFICATION</scope>
</reference>
<dbReference type="GeneTree" id="ENSGT00390000006950"/>
<dbReference type="Gene3D" id="3.30.565.10">
    <property type="entry name" value="Histidine kinase-like ATPase, C-terminal domain"/>
    <property type="match status" value="1"/>
</dbReference>
<protein>
    <submittedName>
        <fullName evidence="1">Uncharacterized protein</fullName>
    </submittedName>
</protein>
<accession>A0A4W5R2R2</accession>
<dbReference type="InterPro" id="IPR038892">
    <property type="entry name" value="SMCHD1"/>
</dbReference>
<dbReference type="PANTHER" id="PTHR22640:SF2">
    <property type="entry name" value="STRUCTURAL MAINTENANCE OF CHROMOSOMES FLEXIBLE HINGE DOMAIN-CONTAINING PROTEIN 1"/>
    <property type="match status" value="1"/>
</dbReference>
<dbReference type="STRING" id="62062.ENSHHUP00000080238"/>
<dbReference type="InterPro" id="IPR036890">
    <property type="entry name" value="HATPase_C_sf"/>
</dbReference>
<organism evidence="1 2">
    <name type="scientific">Hucho hucho</name>
    <name type="common">huchen</name>
    <dbReference type="NCBI Taxonomy" id="62062"/>
    <lineage>
        <taxon>Eukaryota</taxon>
        <taxon>Metazoa</taxon>
        <taxon>Chordata</taxon>
        <taxon>Craniata</taxon>
        <taxon>Vertebrata</taxon>
        <taxon>Euteleostomi</taxon>
        <taxon>Actinopterygii</taxon>
        <taxon>Neopterygii</taxon>
        <taxon>Teleostei</taxon>
        <taxon>Protacanthopterygii</taxon>
        <taxon>Salmoniformes</taxon>
        <taxon>Salmonidae</taxon>
        <taxon>Salmoninae</taxon>
        <taxon>Hucho</taxon>
    </lineage>
</organism>
<dbReference type="AlphaFoldDB" id="A0A4W5R2R2"/>
<evidence type="ECO:0000313" key="2">
    <source>
        <dbReference type="Proteomes" id="UP000314982"/>
    </source>
</evidence>
<reference evidence="2" key="1">
    <citation type="submission" date="2018-06" db="EMBL/GenBank/DDBJ databases">
        <title>Genome assembly of Danube salmon.</title>
        <authorList>
            <person name="Macqueen D.J."/>
            <person name="Gundappa M.K."/>
        </authorList>
    </citation>
    <scope>NUCLEOTIDE SEQUENCE [LARGE SCALE GENOMIC DNA]</scope>
</reference>
<reference evidence="1" key="3">
    <citation type="submission" date="2025-09" db="UniProtKB">
        <authorList>
            <consortium name="Ensembl"/>
        </authorList>
    </citation>
    <scope>IDENTIFICATION</scope>
</reference>
<dbReference type="Proteomes" id="UP000314982">
    <property type="component" value="Unassembled WGS sequence"/>
</dbReference>
<name>A0A4W5R2R2_9TELE</name>
<evidence type="ECO:0000313" key="1">
    <source>
        <dbReference type="Ensembl" id="ENSHHUP00000080238.1"/>
    </source>
</evidence>
<dbReference type="Ensembl" id="ENSHHUT00000082808.1">
    <property type="protein sequence ID" value="ENSHHUP00000080238.1"/>
    <property type="gene ID" value="ENSHHUG00000046725.1"/>
</dbReference>
<sequence>MLGTCSQRNMAESGDVKICASADRCTTHISSSKNEANGSAKPRKRVVVFDCRIEIEDATERVLDIHGLDFNDFLQVVSKEFAIPSNETFVLTTTDRTGIDFDRYEELQEGNTLHLLQSEDQILPVATTERIVFLPHYDTLVQSGMYEYYASEGQKSLPYAFAELIDNALSATSHNTGVRTIDIRLLFNESLGKPAVVVMDNGCGMTSKELNNWAVYRLSKFTRENNMFSRLVYQVQGQEV</sequence>
<dbReference type="PANTHER" id="PTHR22640">
    <property type="entry name" value="STRUCTURAL MAINTENANCE OF CHROMOSOMES FLEXIBLE HINGE DOMAIN-CONTAINING PROTEIN 1"/>
    <property type="match status" value="1"/>
</dbReference>
<dbReference type="Pfam" id="PF13589">
    <property type="entry name" value="HATPase_c_3"/>
    <property type="match status" value="1"/>
</dbReference>
<proteinExistence type="predicted"/>